<dbReference type="SUPFAM" id="SSF54928">
    <property type="entry name" value="RNA-binding domain, RBD"/>
    <property type="match status" value="1"/>
</dbReference>
<organism evidence="2 3">
    <name type="scientific">Rhipicephalus microplus</name>
    <name type="common">Cattle tick</name>
    <name type="synonym">Boophilus microplus</name>
    <dbReference type="NCBI Taxonomy" id="6941"/>
    <lineage>
        <taxon>Eukaryota</taxon>
        <taxon>Metazoa</taxon>
        <taxon>Ecdysozoa</taxon>
        <taxon>Arthropoda</taxon>
        <taxon>Chelicerata</taxon>
        <taxon>Arachnida</taxon>
        <taxon>Acari</taxon>
        <taxon>Parasitiformes</taxon>
        <taxon>Ixodida</taxon>
        <taxon>Ixodoidea</taxon>
        <taxon>Ixodidae</taxon>
        <taxon>Rhipicephalinae</taxon>
        <taxon>Rhipicephalus</taxon>
        <taxon>Boophilus</taxon>
    </lineage>
</organism>
<feature type="compositionally biased region" description="Basic and acidic residues" evidence="1">
    <location>
        <begin position="277"/>
        <end position="292"/>
    </location>
</feature>
<name>A0A9J6E715_RHIMP</name>
<dbReference type="InterPro" id="IPR035979">
    <property type="entry name" value="RBD_domain_sf"/>
</dbReference>
<sequence length="300" mass="33698">MAGEKINVQELRQCESDAEERARSTSQRILRGEYVIIPESSEVGSSTSWQCRAGTSTSASSCDQNQPTSRKREIVVCEPSTSSGKKLRLSDYIPESFVLDYETRDTCTLELSNFTKGVSHVDVDELCWDALDVKHMFKGTRLKCSFARYESEEKAIAAVRYLKDVELKGAPFIIVHCGAKWRHLTQRPEVLQDTLDLHDVPESFRNRDKLAALFPTGQIVRVWPNGSVHAQVKFSSREALIEAVKKPECRTVSGHDMKFALAVAPMRPVAPGNPRTTTDEQRRAEIPNKDENPGNQLRSC</sequence>
<protein>
    <recommendedName>
        <fullName evidence="4">RRM domain-containing protein</fullName>
    </recommendedName>
</protein>
<accession>A0A9J6E715</accession>
<reference evidence="2" key="2">
    <citation type="submission" date="2021-09" db="EMBL/GenBank/DDBJ databases">
        <authorList>
            <person name="Jia N."/>
            <person name="Wang J."/>
            <person name="Shi W."/>
            <person name="Du L."/>
            <person name="Sun Y."/>
            <person name="Zhan W."/>
            <person name="Jiang J."/>
            <person name="Wang Q."/>
            <person name="Zhang B."/>
            <person name="Ji P."/>
            <person name="Sakyi L.B."/>
            <person name="Cui X."/>
            <person name="Yuan T."/>
            <person name="Jiang B."/>
            <person name="Yang W."/>
            <person name="Lam T.T.-Y."/>
            <person name="Chang Q."/>
            <person name="Ding S."/>
            <person name="Wang X."/>
            <person name="Zhu J."/>
            <person name="Ruan X."/>
            <person name="Zhao L."/>
            <person name="Wei J."/>
            <person name="Que T."/>
            <person name="Du C."/>
            <person name="Cheng J."/>
            <person name="Dai P."/>
            <person name="Han X."/>
            <person name="Huang E."/>
            <person name="Gao Y."/>
            <person name="Liu J."/>
            <person name="Shao H."/>
            <person name="Ye R."/>
            <person name="Li L."/>
            <person name="Wei W."/>
            <person name="Wang X."/>
            <person name="Wang C."/>
            <person name="Huo Q."/>
            <person name="Li W."/>
            <person name="Guo W."/>
            <person name="Chen H."/>
            <person name="Chen S."/>
            <person name="Zhou L."/>
            <person name="Zhou L."/>
            <person name="Ni X."/>
            <person name="Tian J."/>
            <person name="Zhou Y."/>
            <person name="Sheng Y."/>
            <person name="Liu T."/>
            <person name="Pan Y."/>
            <person name="Xia L."/>
            <person name="Li J."/>
            <person name="Zhao F."/>
            <person name="Cao W."/>
        </authorList>
    </citation>
    <scope>NUCLEOTIDE SEQUENCE</scope>
    <source>
        <strain evidence="2">Rmic-2018</strain>
        <tissue evidence="2">Larvae</tissue>
    </source>
</reference>
<feature type="region of interest" description="Disordered" evidence="1">
    <location>
        <begin position="265"/>
        <end position="300"/>
    </location>
</feature>
<evidence type="ECO:0008006" key="4">
    <source>
        <dbReference type="Google" id="ProtNLM"/>
    </source>
</evidence>
<dbReference type="VEuPathDB" id="VectorBase:LOC119161516"/>
<dbReference type="EMBL" id="JABSTU010000005">
    <property type="protein sequence ID" value="KAH8030118.1"/>
    <property type="molecule type" value="Genomic_DNA"/>
</dbReference>
<gene>
    <name evidence="2" type="ORF">HPB51_006550</name>
</gene>
<evidence type="ECO:0000313" key="2">
    <source>
        <dbReference type="EMBL" id="KAH8030118.1"/>
    </source>
</evidence>
<evidence type="ECO:0000256" key="1">
    <source>
        <dbReference type="SAM" id="MobiDB-lite"/>
    </source>
</evidence>
<dbReference type="AlphaFoldDB" id="A0A9J6E715"/>
<proteinExistence type="predicted"/>
<feature type="region of interest" description="Disordered" evidence="1">
    <location>
        <begin position="1"/>
        <end position="24"/>
    </location>
</feature>
<comment type="caution">
    <text evidence="2">The sequence shown here is derived from an EMBL/GenBank/DDBJ whole genome shotgun (WGS) entry which is preliminary data.</text>
</comment>
<dbReference type="Proteomes" id="UP000821866">
    <property type="component" value="Chromosome 3"/>
</dbReference>
<dbReference type="GO" id="GO:0003676">
    <property type="term" value="F:nucleic acid binding"/>
    <property type="evidence" value="ECO:0007669"/>
    <property type="project" value="InterPro"/>
</dbReference>
<reference evidence="2" key="1">
    <citation type="journal article" date="2020" name="Cell">
        <title>Large-Scale Comparative Analyses of Tick Genomes Elucidate Their Genetic Diversity and Vector Capacities.</title>
        <authorList>
            <consortium name="Tick Genome and Microbiome Consortium (TIGMIC)"/>
            <person name="Jia N."/>
            <person name="Wang J."/>
            <person name="Shi W."/>
            <person name="Du L."/>
            <person name="Sun Y."/>
            <person name="Zhan W."/>
            <person name="Jiang J.F."/>
            <person name="Wang Q."/>
            <person name="Zhang B."/>
            <person name="Ji P."/>
            <person name="Bell-Sakyi L."/>
            <person name="Cui X.M."/>
            <person name="Yuan T.T."/>
            <person name="Jiang B.G."/>
            <person name="Yang W.F."/>
            <person name="Lam T.T."/>
            <person name="Chang Q.C."/>
            <person name="Ding S.J."/>
            <person name="Wang X.J."/>
            <person name="Zhu J.G."/>
            <person name="Ruan X.D."/>
            <person name="Zhao L."/>
            <person name="Wei J.T."/>
            <person name="Ye R.Z."/>
            <person name="Que T.C."/>
            <person name="Du C.H."/>
            <person name="Zhou Y.H."/>
            <person name="Cheng J.X."/>
            <person name="Dai P.F."/>
            <person name="Guo W.B."/>
            <person name="Han X.H."/>
            <person name="Huang E.J."/>
            <person name="Li L.F."/>
            <person name="Wei W."/>
            <person name="Gao Y.C."/>
            <person name="Liu J.Z."/>
            <person name="Shao H.Z."/>
            <person name="Wang X."/>
            <person name="Wang C.C."/>
            <person name="Yang T.C."/>
            <person name="Huo Q.B."/>
            <person name="Li W."/>
            <person name="Chen H.Y."/>
            <person name="Chen S.E."/>
            <person name="Zhou L.G."/>
            <person name="Ni X.B."/>
            <person name="Tian J.H."/>
            <person name="Sheng Y."/>
            <person name="Liu T."/>
            <person name="Pan Y.S."/>
            <person name="Xia L.Y."/>
            <person name="Li J."/>
            <person name="Zhao F."/>
            <person name="Cao W.C."/>
        </authorList>
    </citation>
    <scope>NUCLEOTIDE SEQUENCE</scope>
    <source>
        <strain evidence="2">Rmic-2018</strain>
    </source>
</reference>
<keyword evidence="3" id="KW-1185">Reference proteome</keyword>
<evidence type="ECO:0000313" key="3">
    <source>
        <dbReference type="Proteomes" id="UP000821866"/>
    </source>
</evidence>
<feature type="compositionally biased region" description="Basic and acidic residues" evidence="1">
    <location>
        <begin position="12"/>
        <end position="23"/>
    </location>
</feature>